<protein>
    <submittedName>
        <fullName evidence="1">Oidioi.mRNA.OKI2018_I69.PAR.g11669.t1.cds</fullName>
    </submittedName>
</protein>
<proteinExistence type="predicted"/>
<keyword evidence="2" id="KW-1185">Reference proteome</keyword>
<organism evidence="1 2">
    <name type="scientific">Oikopleura dioica</name>
    <name type="common">Tunicate</name>
    <dbReference type="NCBI Taxonomy" id="34765"/>
    <lineage>
        <taxon>Eukaryota</taxon>
        <taxon>Metazoa</taxon>
        <taxon>Chordata</taxon>
        <taxon>Tunicata</taxon>
        <taxon>Appendicularia</taxon>
        <taxon>Copelata</taxon>
        <taxon>Oikopleuridae</taxon>
        <taxon>Oikopleura</taxon>
    </lineage>
</organism>
<dbReference type="EMBL" id="OU015568">
    <property type="protein sequence ID" value="CAG5087919.1"/>
    <property type="molecule type" value="Genomic_DNA"/>
</dbReference>
<evidence type="ECO:0000313" key="2">
    <source>
        <dbReference type="Proteomes" id="UP001158576"/>
    </source>
</evidence>
<name>A0ABN7S339_OIKDI</name>
<reference evidence="1 2" key="1">
    <citation type="submission" date="2021-04" db="EMBL/GenBank/DDBJ databases">
        <authorList>
            <person name="Bliznina A."/>
        </authorList>
    </citation>
    <scope>NUCLEOTIDE SEQUENCE [LARGE SCALE GENOMIC DNA]</scope>
</reference>
<gene>
    <name evidence="1" type="ORF">OKIOD_LOCUS3227</name>
</gene>
<dbReference type="Proteomes" id="UP001158576">
    <property type="component" value="Chromosome PAR"/>
</dbReference>
<sequence length="252" mass="29170">MERQGARYFIRMLELFCEKYDLVLPNNRLTELIDISNEIVRAFGDNRYDPDDAIESSLELLESWSSALSSQRKKLRQRLVDFQDAVLINDFDEFVDNFNVPARVTVDAFEEPEPSIDFASRPSDDEVAQNFHQALNKDIFDKEELQEKILTEAEAGPWTEVTRRKNKPVKRAPIRITPDEQLANLFPEHSKAVIDMALIECGTVDEAAIYLMNVQPDKAQKKKHSFSRSLEKLETQLSRSPFVERELRSHIP</sequence>
<accession>A0ABN7S339</accession>
<evidence type="ECO:0000313" key="1">
    <source>
        <dbReference type="EMBL" id="CAG5087919.1"/>
    </source>
</evidence>